<dbReference type="Gene3D" id="3.90.180.10">
    <property type="entry name" value="Medium-chain alcohol dehydrogenases, catalytic domain"/>
    <property type="match status" value="1"/>
</dbReference>
<sequence length="55" mass="6150">MGASQTQNSTGRSEKEWQLTLVKPFISSTYAFDKIREAHLHIESGRTVGKIVVCL</sequence>
<dbReference type="RefSeq" id="WP_187965631.1">
    <property type="nucleotide sequence ID" value="NZ_JACVDC010000028.1"/>
</dbReference>
<reference evidence="1 2" key="1">
    <citation type="submission" date="2020-09" db="EMBL/GenBank/DDBJ databases">
        <title>Sinomicrobium weinanense sp. nov., a halophilic bacteria isolated from saline-alkali soil.</title>
        <authorList>
            <person name="Wu P."/>
            <person name="Ren H."/>
            <person name="Mei Y."/>
            <person name="Liang Y."/>
            <person name="Chen Z."/>
        </authorList>
    </citation>
    <scope>NUCLEOTIDE SEQUENCE [LARGE SCALE GENOMIC DNA]</scope>
    <source>
        <strain evidence="1 2">FJxs</strain>
    </source>
</reference>
<keyword evidence="2" id="KW-1185">Reference proteome</keyword>
<dbReference type="AlphaFoldDB" id="A0A926JS45"/>
<gene>
    <name evidence="1" type="ORF">IBL28_10760</name>
</gene>
<proteinExistence type="predicted"/>
<dbReference type="Pfam" id="PF13602">
    <property type="entry name" value="ADH_zinc_N_2"/>
    <property type="match status" value="1"/>
</dbReference>
<dbReference type="EMBL" id="JACVDC010000028">
    <property type="protein sequence ID" value="MBC9796453.1"/>
    <property type="molecule type" value="Genomic_DNA"/>
</dbReference>
<dbReference type="Proteomes" id="UP000653730">
    <property type="component" value="Unassembled WGS sequence"/>
</dbReference>
<evidence type="ECO:0000313" key="1">
    <source>
        <dbReference type="EMBL" id="MBC9796453.1"/>
    </source>
</evidence>
<comment type="caution">
    <text evidence="1">The sequence shown here is derived from an EMBL/GenBank/DDBJ whole genome shotgun (WGS) entry which is preliminary data.</text>
</comment>
<evidence type="ECO:0000313" key="2">
    <source>
        <dbReference type="Proteomes" id="UP000653730"/>
    </source>
</evidence>
<accession>A0A926JS45</accession>
<name>A0A926JS45_9FLAO</name>
<organism evidence="1 2">
    <name type="scientific">Sinomicrobium weinanense</name>
    <dbReference type="NCBI Taxonomy" id="2842200"/>
    <lineage>
        <taxon>Bacteria</taxon>
        <taxon>Pseudomonadati</taxon>
        <taxon>Bacteroidota</taxon>
        <taxon>Flavobacteriia</taxon>
        <taxon>Flavobacteriales</taxon>
        <taxon>Flavobacteriaceae</taxon>
        <taxon>Sinomicrobium</taxon>
    </lineage>
</organism>
<protein>
    <submittedName>
        <fullName evidence="1">Zinc-binding dehydrogenase</fullName>
    </submittedName>
</protein>